<evidence type="ECO:0000313" key="3">
    <source>
        <dbReference type="Proteomes" id="UP000529637"/>
    </source>
</evidence>
<organism evidence="2 3">
    <name type="scientific">Piscinibacter koreensis</name>
    <dbReference type="NCBI Taxonomy" id="2742824"/>
    <lineage>
        <taxon>Bacteria</taxon>
        <taxon>Pseudomonadati</taxon>
        <taxon>Pseudomonadota</taxon>
        <taxon>Betaproteobacteria</taxon>
        <taxon>Burkholderiales</taxon>
        <taxon>Sphaerotilaceae</taxon>
        <taxon>Piscinibacter</taxon>
    </lineage>
</organism>
<dbReference type="EMBL" id="JABWMJ010000005">
    <property type="protein sequence ID" value="NUZ06614.1"/>
    <property type="molecule type" value="Genomic_DNA"/>
</dbReference>
<reference evidence="2 3" key="1">
    <citation type="submission" date="2020-06" db="EMBL/GenBank/DDBJ databases">
        <title>Schlegella sp. ID0723 isolated from air conditioner.</title>
        <authorList>
            <person name="Kim D.Y."/>
            <person name="Kim D.-U."/>
        </authorList>
    </citation>
    <scope>NUCLEOTIDE SEQUENCE [LARGE SCALE GENOMIC DNA]</scope>
    <source>
        <strain evidence="2 3">ID0723</strain>
    </source>
</reference>
<evidence type="ECO:0000256" key="1">
    <source>
        <dbReference type="SAM" id="MobiDB-lite"/>
    </source>
</evidence>
<comment type="caution">
    <text evidence="2">The sequence shown here is derived from an EMBL/GenBank/DDBJ whole genome shotgun (WGS) entry which is preliminary data.</text>
</comment>
<sequence>MNAPLLPEIFARAEDEPQADLPLAAEGVLRYVWEGRFGPMLIEVRDGRAYVNGQAVEPAVGETGPSIDEDRAPRP</sequence>
<proteinExistence type="predicted"/>
<gene>
    <name evidence="2" type="ORF">HQN59_12660</name>
</gene>
<keyword evidence="3" id="KW-1185">Reference proteome</keyword>
<feature type="region of interest" description="Disordered" evidence="1">
    <location>
        <begin position="56"/>
        <end position="75"/>
    </location>
</feature>
<dbReference type="RefSeq" id="WP_176069458.1">
    <property type="nucleotide sequence ID" value="NZ_JABWMJ010000005.1"/>
</dbReference>
<name>A0A7Y6NP54_9BURK</name>
<dbReference type="Proteomes" id="UP000529637">
    <property type="component" value="Unassembled WGS sequence"/>
</dbReference>
<protein>
    <submittedName>
        <fullName evidence="2">Uncharacterized protein</fullName>
    </submittedName>
</protein>
<accession>A0A7Y6NP54</accession>
<dbReference type="AlphaFoldDB" id="A0A7Y6NP54"/>
<evidence type="ECO:0000313" key="2">
    <source>
        <dbReference type="EMBL" id="NUZ06614.1"/>
    </source>
</evidence>